<feature type="transmembrane region" description="Helical" evidence="6">
    <location>
        <begin position="343"/>
        <end position="363"/>
    </location>
</feature>
<evidence type="ECO:0000313" key="8">
    <source>
        <dbReference type="EMBL" id="KAF2882246.1"/>
    </source>
</evidence>
<dbReference type="GO" id="GO:0016020">
    <property type="term" value="C:membrane"/>
    <property type="evidence" value="ECO:0007669"/>
    <property type="project" value="UniProtKB-SubCell"/>
</dbReference>
<feature type="transmembrane region" description="Helical" evidence="6">
    <location>
        <begin position="304"/>
        <end position="322"/>
    </location>
</feature>
<evidence type="ECO:0000256" key="2">
    <source>
        <dbReference type="ARBA" id="ARBA00022448"/>
    </source>
</evidence>
<evidence type="ECO:0000256" key="4">
    <source>
        <dbReference type="ARBA" id="ARBA00022989"/>
    </source>
</evidence>
<feature type="transmembrane region" description="Helical" evidence="6">
    <location>
        <begin position="224"/>
        <end position="244"/>
    </location>
</feature>
<evidence type="ECO:0000259" key="7">
    <source>
        <dbReference type="PROSITE" id="PS50850"/>
    </source>
</evidence>
<feature type="transmembrane region" description="Helical" evidence="6">
    <location>
        <begin position="279"/>
        <end position="298"/>
    </location>
</feature>
<evidence type="ECO:0000256" key="6">
    <source>
        <dbReference type="SAM" id="Phobius"/>
    </source>
</evidence>
<keyword evidence="4 6" id="KW-1133">Transmembrane helix</keyword>
<keyword evidence="3 6" id="KW-0812">Transmembrane</keyword>
<feature type="transmembrane region" description="Helical" evidence="6">
    <location>
        <begin position="69"/>
        <end position="87"/>
    </location>
</feature>
<keyword evidence="9" id="KW-1185">Reference proteome</keyword>
<comment type="subcellular location">
    <subcellularLocation>
        <location evidence="1">Membrane</location>
        <topology evidence="1">Multi-pass membrane protein</topology>
    </subcellularLocation>
</comment>
<dbReference type="InterPro" id="IPR001958">
    <property type="entry name" value="Tet-R_TetA/multi-R_MdtG-like"/>
</dbReference>
<proteinExistence type="predicted"/>
<dbReference type="OrthoDB" id="10262656at2759"/>
<accession>A0A8K0CB80</accession>
<keyword evidence="5 6" id="KW-0472">Membrane</keyword>
<dbReference type="PROSITE" id="PS50850">
    <property type="entry name" value="MFS"/>
    <property type="match status" value="1"/>
</dbReference>
<feature type="domain" description="Major facilitator superfamily (MFS) profile" evidence="7">
    <location>
        <begin position="1"/>
        <end position="405"/>
    </location>
</feature>
<name>A0A8K0CB80_IGNLU</name>
<evidence type="ECO:0000256" key="1">
    <source>
        <dbReference type="ARBA" id="ARBA00004141"/>
    </source>
</evidence>
<dbReference type="GO" id="GO:0022857">
    <property type="term" value="F:transmembrane transporter activity"/>
    <property type="evidence" value="ECO:0007669"/>
    <property type="project" value="InterPro"/>
</dbReference>
<dbReference type="InterPro" id="IPR011701">
    <property type="entry name" value="MFS"/>
</dbReference>
<protein>
    <recommendedName>
        <fullName evidence="7">Major facilitator superfamily (MFS) profile domain-containing protein</fullName>
    </recommendedName>
</protein>
<feature type="transmembrane region" description="Helical" evidence="6">
    <location>
        <begin position="250"/>
        <end position="272"/>
    </location>
</feature>
<dbReference type="Gene3D" id="1.20.1250.20">
    <property type="entry name" value="MFS general substrate transporter like domains"/>
    <property type="match status" value="1"/>
</dbReference>
<feature type="transmembrane region" description="Helical" evidence="6">
    <location>
        <begin position="156"/>
        <end position="177"/>
    </location>
</feature>
<feature type="transmembrane region" description="Helical" evidence="6">
    <location>
        <begin position="12"/>
        <end position="31"/>
    </location>
</feature>
<dbReference type="InterPro" id="IPR036259">
    <property type="entry name" value="MFS_trans_sf"/>
</dbReference>
<keyword evidence="2" id="KW-0813">Transport</keyword>
<dbReference type="InterPro" id="IPR020846">
    <property type="entry name" value="MFS_dom"/>
</dbReference>
<dbReference type="PANTHER" id="PTHR23504">
    <property type="entry name" value="MAJOR FACILITATOR SUPERFAMILY DOMAIN-CONTAINING PROTEIN 10"/>
    <property type="match status" value="1"/>
</dbReference>
<reference evidence="8" key="1">
    <citation type="submission" date="2019-08" db="EMBL/GenBank/DDBJ databases">
        <title>The genome of the North American firefly Photinus pyralis.</title>
        <authorList>
            <consortium name="Photinus pyralis genome working group"/>
            <person name="Fallon T.R."/>
            <person name="Sander Lower S.E."/>
            <person name="Weng J.-K."/>
        </authorList>
    </citation>
    <scope>NUCLEOTIDE SEQUENCE</scope>
    <source>
        <strain evidence="8">TRF0915ILg1</strain>
        <tissue evidence="8">Whole body</tissue>
    </source>
</reference>
<dbReference type="AlphaFoldDB" id="A0A8K0CB80"/>
<evidence type="ECO:0000256" key="5">
    <source>
        <dbReference type="ARBA" id="ARBA00023136"/>
    </source>
</evidence>
<dbReference type="EMBL" id="VTPC01090634">
    <property type="protein sequence ID" value="KAF2882246.1"/>
    <property type="molecule type" value="Genomic_DNA"/>
</dbReference>
<dbReference type="Pfam" id="PF07690">
    <property type="entry name" value="MFS_1"/>
    <property type="match status" value="1"/>
</dbReference>
<dbReference type="Proteomes" id="UP000801492">
    <property type="component" value="Unassembled WGS sequence"/>
</dbReference>
<evidence type="ECO:0000256" key="3">
    <source>
        <dbReference type="ARBA" id="ARBA00022692"/>
    </source>
</evidence>
<dbReference type="SUPFAM" id="SSF103473">
    <property type="entry name" value="MFS general substrate transporter"/>
    <property type="match status" value="1"/>
</dbReference>
<organism evidence="8 9">
    <name type="scientific">Ignelater luminosus</name>
    <name type="common">Cucubano</name>
    <name type="synonym">Pyrophorus luminosus</name>
    <dbReference type="NCBI Taxonomy" id="2038154"/>
    <lineage>
        <taxon>Eukaryota</taxon>
        <taxon>Metazoa</taxon>
        <taxon>Ecdysozoa</taxon>
        <taxon>Arthropoda</taxon>
        <taxon>Hexapoda</taxon>
        <taxon>Insecta</taxon>
        <taxon>Pterygota</taxon>
        <taxon>Neoptera</taxon>
        <taxon>Endopterygota</taxon>
        <taxon>Coleoptera</taxon>
        <taxon>Polyphaga</taxon>
        <taxon>Elateriformia</taxon>
        <taxon>Elateroidea</taxon>
        <taxon>Elateridae</taxon>
        <taxon>Agrypninae</taxon>
        <taxon>Pyrophorini</taxon>
        <taxon>Ignelater</taxon>
    </lineage>
</organism>
<feature type="transmembrane region" description="Helical" evidence="6">
    <location>
        <begin position="369"/>
        <end position="389"/>
    </location>
</feature>
<sequence>MASINIKLYTICFLDAVTVGFILPILSYHIFALGGSHTTLGVLGSFYAAFQIISGPLIRTWRDTLGKKFALLCSLFINFITYLPLGITTSSAIIVLLRVVCALTNQTQTLCKAFVVESSPQEKHASVYNVMNALSVAGFVIGPIIGGQIYELENGFYYISMLASLMLAICLLICLTLPTTSISTSSDNQTTFLQKIKEDIEYSLSNLQSINMHQQWDVIMLRSLYHISITVFFIKFSMLLKLHYSASATIVGYTYGYQSILTFLSLFVVAFIKQKSSTDFFISSLFAVTLGFFGLCYASTYDNYLIIFIPTVITHTLINGNWKQLFKLRSTKEHNIEAAEETVAKIVGIITPIIFGIFCDLYGHYALKAFVILPLIFDIFVTLVFNSNVAKMVIEKEKVTEKKED</sequence>
<feature type="transmembrane region" description="Helical" evidence="6">
    <location>
        <begin position="127"/>
        <end position="150"/>
    </location>
</feature>
<gene>
    <name evidence="8" type="ORF">ILUMI_23914</name>
</gene>
<dbReference type="PRINTS" id="PR01035">
    <property type="entry name" value="TCRTETA"/>
</dbReference>
<dbReference type="PANTHER" id="PTHR23504:SF14">
    <property type="entry name" value="MAJOR FACILITATOR SUPERFAMILY DOMAIN-CONTAINING PROTEIN 9"/>
    <property type="match status" value="1"/>
</dbReference>
<evidence type="ECO:0000313" key="9">
    <source>
        <dbReference type="Proteomes" id="UP000801492"/>
    </source>
</evidence>
<comment type="caution">
    <text evidence="8">The sequence shown here is derived from an EMBL/GenBank/DDBJ whole genome shotgun (WGS) entry which is preliminary data.</text>
</comment>